<evidence type="ECO:0000313" key="2">
    <source>
        <dbReference type="EMBL" id="CAG6689397.1"/>
    </source>
</evidence>
<protein>
    <submittedName>
        <fullName evidence="2">Uncharacterized protein</fullName>
    </submittedName>
</protein>
<organism evidence="2">
    <name type="scientific">Cacopsylla melanoneura</name>
    <dbReference type="NCBI Taxonomy" id="428564"/>
    <lineage>
        <taxon>Eukaryota</taxon>
        <taxon>Metazoa</taxon>
        <taxon>Ecdysozoa</taxon>
        <taxon>Arthropoda</taxon>
        <taxon>Hexapoda</taxon>
        <taxon>Insecta</taxon>
        <taxon>Pterygota</taxon>
        <taxon>Neoptera</taxon>
        <taxon>Paraneoptera</taxon>
        <taxon>Hemiptera</taxon>
        <taxon>Sternorrhyncha</taxon>
        <taxon>Psylloidea</taxon>
        <taxon>Psyllidae</taxon>
        <taxon>Psyllinae</taxon>
        <taxon>Cacopsylla</taxon>
    </lineage>
</organism>
<sequence length="107" mass="12075">MFKLGGQSFGAGGVGSLFEELILHFVGGSCHVSSLRLWFTLLLLLFFLLLLLLLCVRVRYRTWDIKLAISALFVAAMKRKELFLSKILKPRCSFSSSSSSTFNFTFQ</sequence>
<dbReference type="AlphaFoldDB" id="A0A8D8TSL0"/>
<proteinExistence type="predicted"/>
<name>A0A8D8TSL0_9HEMI</name>
<keyword evidence="1" id="KW-0812">Transmembrane</keyword>
<keyword evidence="1" id="KW-0472">Membrane</keyword>
<feature type="transmembrane region" description="Helical" evidence="1">
    <location>
        <begin position="37"/>
        <end position="56"/>
    </location>
</feature>
<accession>A0A8D8TSL0</accession>
<dbReference type="EMBL" id="HBUF01291855">
    <property type="protein sequence ID" value="CAG6689397.1"/>
    <property type="molecule type" value="Transcribed_RNA"/>
</dbReference>
<reference evidence="2" key="1">
    <citation type="submission" date="2021-05" db="EMBL/GenBank/DDBJ databases">
        <authorList>
            <person name="Alioto T."/>
            <person name="Alioto T."/>
            <person name="Gomez Garrido J."/>
        </authorList>
    </citation>
    <scope>NUCLEOTIDE SEQUENCE</scope>
</reference>
<keyword evidence="1" id="KW-1133">Transmembrane helix</keyword>
<evidence type="ECO:0000256" key="1">
    <source>
        <dbReference type="SAM" id="Phobius"/>
    </source>
</evidence>